<dbReference type="EMBL" id="CWOW01000003">
    <property type="protein sequence ID" value="CSA17357.1"/>
    <property type="molecule type" value="Genomic_DNA"/>
</dbReference>
<dbReference type="EMBL" id="CWQY01000016">
    <property type="protein sequence ID" value="CSC84933.1"/>
    <property type="molecule type" value="Genomic_DNA"/>
</dbReference>
<sequence length="32" mass="3830">MGFRLFKIEDAFFISTLLEVSITQTVFYLRDK</sequence>
<evidence type="ECO:0000313" key="4">
    <source>
        <dbReference type="Proteomes" id="UP000041770"/>
    </source>
</evidence>
<dbReference type="Proteomes" id="UP000041770">
    <property type="component" value="Unassembled WGS sequence"/>
</dbReference>
<name>A0A655PLY2_VIBCL</name>
<evidence type="ECO:0000313" key="5">
    <source>
        <dbReference type="Proteomes" id="UP000044806"/>
    </source>
</evidence>
<accession>A0A655PLY2</accession>
<evidence type="ECO:0000313" key="1">
    <source>
        <dbReference type="EMBL" id="CSA17357.1"/>
    </source>
</evidence>
<evidence type="ECO:0000313" key="3">
    <source>
        <dbReference type="EMBL" id="CSC84933.1"/>
    </source>
</evidence>
<evidence type="ECO:0000313" key="2">
    <source>
        <dbReference type="EMBL" id="CSB89236.1"/>
    </source>
</evidence>
<reference evidence="4 5" key="1">
    <citation type="submission" date="2015-07" db="EMBL/GenBank/DDBJ databases">
        <authorList>
            <consortium name="Pathogen Informatics"/>
        </authorList>
    </citation>
    <scope>NUCLEOTIDE SEQUENCE [LARGE SCALE GENOMIC DNA]</scope>
    <source>
        <strain evidence="3 4">A316</strain>
        <strain evidence="2 6">A325</strain>
        <strain evidence="1 5">A51</strain>
    </source>
</reference>
<dbReference type="Proteomes" id="UP000044806">
    <property type="component" value="Unassembled WGS sequence"/>
</dbReference>
<dbReference type="Proteomes" id="UP000046067">
    <property type="component" value="Unassembled WGS sequence"/>
</dbReference>
<organism evidence="1 5">
    <name type="scientific">Vibrio cholerae</name>
    <dbReference type="NCBI Taxonomy" id="666"/>
    <lineage>
        <taxon>Bacteria</taxon>
        <taxon>Pseudomonadati</taxon>
        <taxon>Pseudomonadota</taxon>
        <taxon>Gammaproteobacteria</taxon>
        <taxon>Vibrionales</taxon>
        <taxon>Vibrionaceae</taxon>
        <taxon>Vibrio</taxon>
    </lineage>
</organism>
<evidence type="ECO:0000313" key="6">
    <source>
        <dbReference type="Proteomes" id="UP000046067"/>
    </source>
</evidence>
<dbReference type="AlphaFoldDB" id="A0A655PLY2"/>
<dbReference type="EMBL" id="CWQJ01000006">
    <property type="protein sequence ID" value="CSB89236.1"/>
    <property type="molecule type" value="Genomic_DNA"/>
</dbReference>
<proteinExistence type="predicted"/>
<gene>
    <name evidence="1" type="ORF">ERS013165_00952</name>
    <name evidence="3" type="ORF">ERS013200_02434</name>
    <name evidence="2" type="ORF">ERS013201_01235</name>
</gene>
<protein>
    <submittedName>
        <fullName evidence="1">Uncharacterized protein</fullName>
    </submittedName>
</protein>